<dbReference type="InterPro" id="IPR049151">
    <property type="entry name" value="CsgD-like_REC"/>
</dbReference>
<dbReference type="SUPFAM" id="SSF46894">
    <property type="entry name" value="C-terminal effector domain of the bipartite response regulators"/>
    <property type="match status" value="1"/>
</dbReference>
<feature type="domain" description="HTH luxR-type" evidence="4">
    <location>
        <begin position="156"/>
        <end position="219"/>
    </location>
</feature>
<dbReference type="Pfam" id="PF21155">
    <property type="entry name" value="VpsT-like_REC"/>
    <property type="match status" value="1"/>
</dbReference>
<evidence type="ECO:0000313" key="6">
    <source>
        <dbReference type="Proteomes" id="UP000029224"/>
    </source>
</evidence>
<evidence type="ECO:0000256" key="1">
    <source>
        <dbReference type="ARBA" id="ARBA00023015"/>
    </source>
</evidence>
<accession>A0A090TD29</accession>
<dbReference type="PANTHER" id="PTHR44688:SF16">
    <property type="entry name" value="DNA-BINDING TRANSCRIPTIONAL ACTIVATOR DEVR_DOSR"/>
    <property type="match status" value="1"/>
</dbReference>
<dbReference type="FunFam" id="1.10.10.10:FF:000153">
    <property type="entry name" value="LuxR family transcriptional regulator"/>
    <property type="match status" value="1"/>
</dbReference>
<keyword evidence="2" id="KW-0238">DNA-binding</keyword>
<evidence type="ECO:0000256" key="3">
    <source>
        <dbReference type="ARBA" id="ARBA00023163"/>
    </source>
</evidence>
<dbReference type="OrthoDB" id="561214at2"/>
<dbReference type="InterPro" id="IPR036388">
    <property type="entry name" value="WH-like_DNA-bd_sf"/>
</dbReference>
<proteinExistence type="predicted"/>
<dbReference type="Proteomes" id="UP000029224">
    <property type="component" value="Unassembled WGS sequence"/>
</dbReference>
<dbReference type="PROSITE" id="PS00622">
    <property type="entry name" value="HTH_LUXR_1"/>
    <property type="match status" value="1"/>
</dbReference>
<evidence type="ECO:0000256" key="2">
    <source>
        <dbReference type="ARBA" id="ARBA00023125"/>
    </source>
</evidence>
<dbReference type="Pfam" id="PF00196">
    <property type="entry name" value="GerE"/>
    <property type="match status" value="1"/>
</dbReference>
<evidence type="ECO:0000313" key="5">
    <source>
        <dbReference type="EMBL" id="GAL36669.1"/>
    </source>
</evidence>
<reference evidence="5 6" key="2">
    <citation type="submission" date="2014-09" db="EMBL/GenBank/DDBJ databases">
        <authorList>
            <consortium name="NBRP consortium"/>
            <person name="Sawabe T."/>
            <person name="Meirelles P."/>
            <person name="Nakanishi M."/>
            <person name="Sayaka M."/>
            <person name="Hattori M."/>
            <person name="Ohkuma M."/>
        </authorList>
    </citation>
    <scope>NUCLEOTIDE SEQUENCE [LARGE SCALE GENOMIC DNA]</scope>
    <source>
        <strain evidence="5 6">JCM 19240</strain>
    </source>
</reference>
<dbReference type="Gene3D" id="3.40.50.2300">
    <property type="match status" value="1"/>
</dbReference>
<dbReference type="InterPro" id="IPR016032">
    <property type="entry name" value="Sig_transdc_resp-reg_C-effctor"/>
</dbReference>
<dbReference type="PANTHER" id="PTHR44688">
    <property type="entry name" value="DNA-BINDING TRANSCRIPTIONAL ACTIVATOR DEVR_DOSR"/>
    <property type="match status" value="1"/>
</dbReference>
<sequence>MKKAQLKSQRAVLLAENNLQSSLLKDLLEQNLDMDVRLISPDRLSNYRGHQGDEDVSLIIIDQPTLNDHHLRKYNEFRMYLDAEAQEVIINAQPSLQQNELLRWQRLVGLFYNDDEMDKLIKGFKCILSGEMWMSRRLVHQYIKLYRRRLCTSTNPYYTNLTKREQQIIKLLGEGATNIQIAEELFLSENTVKAHLHNTFKKINVSNRLQALIWVKENISPHEYISQ</sequence>
<dbReference type="PROSITE" id="PS50043">
    <property type="entry name" value="HTH_LUXR_2"/>
    <property type="match status" value="1"/>
</dbReference>
<dbReference type="AlphaFoldDB" id="A0A090TD29"/>
<dbReference type="PRINTS" id="PR00038">
    <property type="entry name" value="HTHLUXR"/>
</dbReference>
<dbReference type="EMBL" id="BBMT01000012">
    <property type="protein sequence ID" value="GAL36669.1"/>
    <property type="molecule type" value="Genomic_DNA"/>
</dbReference>
<reference evidence="5 6" key="1">
    <citation type="submission" date="2014-09" db="EMBL/GenBank/DDBJ databases">
        <title>Vibrio maritimus JCM 19240. (C210) whole genome shotgun sequence.</title>
        <authorList>
            <person name="Sawabe T."/>
            <person name="Meirelles P."/>
            <person name="Nakanishi M."/>
            <person name="Sayaka M."/>
            <person name="Hattori M."/>
            <person name="Ohkuma M."/>
        </authorList>
    </citation>
    <scope>NUCLEOTIDE SEQUENCE [LARGE SCALE GENOMIC DNA]</scope>
    <source>
        <strain evidence="5 6">JCM 19240</strain>
    </source>
</reference>
<keyword evidence="6" id="KW-1185">Reference proteome</keyword>
<dbReference type="CDD" id="cd06170">
    <property type="entry name" value="LuxR_C_like"/>
    <property type="match status" value="1"/>
</dbReference>
<dbReference type="Gene3D" id="1.10.10.10">
    <property type="entry name" value="Winged helix-like DNA-binding domain superfamily/Winged helix DNA-binding domain"/>
    <property type="match status" value="1"/>
</dbReference>
<keyword evidence="3" id="KW-0804">Transcription</keyword>
<organism evidence="5 6">
    <name type="scientific">Vibrio maritimus</name>
    <dbReference type="NCBI Taxonomy" id="990268"/>
    <lineage>
        <taxon>Bacteria</taxon>
        <taxon>Pseudomonadati</taxon>
        <taxon>Pseudomonadota</taxon>
        <taxon>Gammaproteobacteria</taxon>
        <taxon>Vibrionales</taxon>
        <taxon>Vibrionaceae</taxon>
        <taxon>Vibrio</taxon>
    </lineage>
</organism>
<dbReference type="GO" id="GO:0003677">
    <property type="term" value="F:DNA binding"/>
    <property type="evidence" value="ECO:0007669"/>
    <property type="project" value="UniProtKB-KW"/>
</dbReference>
<name>A0A090TD29_9VIBR</name>
<protein>
    <submittedName>
        <fullName evidence="5">Transcriptional regulator VpsT</fullName>
    </submittedName>
</protein>
<comment type="caution">
    <text evidence="5">The sequence shown here is derived from an EMBL/GenBank/DDBJ whole genome shotgun (WGS) entry which is preliminary data.</text>
</comment>
<keyword evidence="1" id="KW-0805">Transcription regulation</keyword>
<dbReference type="GO" id="GO:0006355">
    <property type="term" value="P:regulation of DNA-templated transcription"/>
    <property type="evidence" value="ECO:0007669"/>
    <property type="project" value="InterPro"/>
</dbReference>
<gene>
    <name evidence="5" type="ORF">JCM19240_2738</name>
</gene>
<dbReference type="InterPro" id="IPR000792">
    <property type="entry name" value="Tscrpt_reg_LuxR_C"/>
</dbReference>
<dbReference type="SMART" id="SM00421">
    <property type="entry name" value="HTH_LUXR"/>
    <property type="match status" value="1"/>
</dbReference>
<evidence type="ECO:0000259" key="4">
    <source>
        <dbReference type="PROSITE" id="PS50043"/>
    </source>
</evidence>